<keyword evidence="5 10" id="KW-0297">G-protein coupled receptor</keyword>
<evidence type="ECO:0000256" key="2">
    <source>
        <dbReference type="ARBA" id="ARBA00022475"/>
    </source>
</evidence>
<reference evidence="13 14" key="1">
    <citation type="journal article" date="2018" name="Nat. Ecol. Evol.">
        <title>Shark genomes provide insights into elasmobranch evolution and the origin of vertebrates.</title>
        <authorList>
            <person name="Hara Y"/>
            <person name="Yamaguchi K"/>
            <person name="Onimaru K"/>
            <person name="Kadota M"/>
            <person name="Koyanagi M"/>
            <person name="Keeley SD"/>
            <person name="Tatsumi K"/>
            <person name="Tanaka K"/>
            <person name="Motone F"/>
            <person name="Kageyama Y"/>
            <person name="Nozu R"/>
            <person name="Adachi N"/>
            <person name="Nishimura O"/>
            <person name="Nakagawa R"/>
            <person name="Tanegashima C"/>
            <person name="Kiyatake I"/>
            <person name="Matsumoto R"/>
            <person name="Murakumo K"/>
            <person name="Nishida K"/>
            <person name="Terakita A"/>
            <person name="Kuratani S"/>
            <person name="Sato K"/>
            <person name="Hyodo S Kuraku.S."/>
        </authorList>
    </citation>
    <scope>NUCLEOTIDE SEQUENCE [LARGE SCALE GENOMIC DNA]</scope>
</reference>
<dbReference type="AlphaFoldDB" id="A0A401SM21"/>
<dbReference type="PROSITE" id="PS50262">
    <property type="entry name" value="G_PROTEIN_RECEP_F1_2"/>
    <property type="match status" value="1"/>
</dbReference>
<dbReference type="OrthoDB" id="9944627at2759"/>
<comment type="subcellular location">
    <subcellularLocation>
        <location evidence="1">Cell membrane</location>
        <topology evidence="1">Multi-pass membrane protein</topology>
    </subcellularLocation>
</comment>
<dbReference type="Gene3D" id="1.20.1070.10">
    <property type="entry name" value="Rhodopsin 7-helix transmembrane proteins"/>
    <property type="match status" value="1"/>
</dbReference>
<evidence type="ECO:0000313" key="14">
    <source>
        <dbReference type="Proteomes" id="UP000287033"/>
    </source>
</evidence>
<evidence type="ECO:0000256" key="5">
    <source>
        <dbReference type="ARBA" id="ARBA00023040"/>
    </source>
</evidence>
<evidence type="ECO:0000256" key="1">
    <source>
        <dbReference type="ARBA" id="ARBA00004651"/>
    </source>
</evidence>
<dbReference type="GO" id="GO:0005886">
    <property type="term" value="C:plasma membrane"/>
    <property type="evidence" value="ECO:0007669"/>
    <property type="project" value="UniProtKB-SubCell"/>
</dbReference>
<dbReference type="GO" id="GO:0007200">
    <property type="term" value="P:phospholipase C-activating G protein-coupled receptor signaling pathway"/>
    <property type="evidence" value="ECO:0007669"/>
    <property type="project" value="TreeGrafter"/>
</dbReference>
<evidence type="ECO:0000256" key="8">
    <source>
        <dbReference type="ARBA" id="ARBA00023180"/>
    </source>
</evidence>
<keyword evidence="9 10" id="KW-0807">Transducer</keyword>
<dbReference type="PRINTS" id="PR00237">
    <property type="entry name" value="GPCRRHODOPSN"/>
</dbReference>
<feature type="transmembrane region" description="Helical" evidence="11">
    <location>
        <begin position="187"/>
        <end position="210"/>
    </location>
</feature>
<feature type="transmembrane region" description="Helical" evidence="11">
    <location>
        <begin position="56"/>
        <end position="77"/>
    </location>
</feature>
<protein>
    <recommendedName>
        <fullName evidence="12">G-protein coupled receptors family 1 profile domain-containing protein</fullName>
    </recommendedName>
</protein>
<evidence type="ECO:0000256" key="6">
    <source>
        <dbReference type="ARBA" id="ARBA00023136"/>
    </source>
</evidence>
<accession>A0A401SM21</accession>
<keyword evidence="2" id="KW-1003">Cell membrane</keyword>
<feature type="transmembrane region" description="Helical" evidence="11">
    <location>
        <begin position="20"/>
        <end position="44"/>
    </location>
</feature>
<dbReference type="SUPFAM" id="SSF81321">
    <property type="entry name" value="Family A G protein-coupled receptor-like"/>
    <property type="match status" value="1"/>
</dbReference>
<dbReference type="PROSITE" id="PS00237">
    <property type="entry name" value="G_PROTEIN_RECEP_F1_1"/>
    <property type="match status" value="1"/>
</dbReference>
<dbReference type="PRINTS" id="PR01157">
    <property type="entry name" value="P2YPURNOCPTR"/>
</dbReference>
<keyword evidence="4 11" id="KW-1133">Transmembrane helix</keyword>
<evidence type="ECO:0000313" key="13">
    <source>
        <dbReference type="EMBL" id="GCC31447.1"/>
    </source>
</evidence>
<comment type="caution">
    <text evidence="13">The sequence shown here is derived from an EMBL/GenBank/DDBJ whole genome shotgun (WGS) entry which is preliminary data.</text>
</comment>
<evidence type="ECO:0000259" key="12">
    <source>
        <dbReference type="PROSITE" id="PS50262"/>
    </source>
</evidence>
<dbReference type="PANTHER" id="PTHR24232:SF82">
    <property type="entry name" value="P2Y PURINOCEPTOR 8-LIKE"/>
    <property type="match status" value="1"/>
</dbReference>
<dbReference type="PANTHER" id="PTHR24232">
    <property type="entry name" value="G-PROTEIN COUPLED RECEPTOR"/>
    <property type="match status" value="1"/>
</dbReference>
<keyword evidence="8" id="KW-0325">Glycoprotein</keyword>
<dbReference type="InterPro" id="IPR000276">
    <property type="entry name" value="GPCR_Rhodpsn"/>
</dbReference>
<evidence type="ECO:0000256" key="10">
    <source>
        <dbReference type="RuleBase" id="RU000688"/>
    </source>
</evidence>
<feature type="transmembrane region" description="Helical" evidence="11">
    <location>
        <begin position="97"/>
        <end position="115"/>
    </location>
</feature>
<name>A0A401SM21_CHIPU</name>
<evidence type="ECO:0000256" key="4">
    <source>
        <dbReference type="ARBA" id="ARBA00022989"/>
    </source>
</evidence>
<dbReference type="Pfam" id="PF00001">
    <property type="entry name" value="7tm_1"/>
    <property type="match status" value="1"/>
</dbReference>
<keyword evidence="14" id="KW-1185">Reference proteome</keyword>
<proteinExistence type="inferred from homology"/>
<dbReference type="EMBL" id="BEZZ01000362">
    <property type="protein sequence ID" value="GCC31447.1"/>
    <property type="molecule type" value="Genomic_DNA"/>
</dbReference>
<evidence type="ECO:0000256" key="9">
    <source>
        <dbReference type="ARBA" id="ARBA00023224"/>
    </source>
</evidence>
<keyword evidence="7 10" id="KW-0675">Receptor</keyword>
<comment type="similarity">
    <text evidence="10">Belongs to the G-protein coupled receptor 1 family.</text>
</comment>
<dbReference type="Proteomes" id="UP000287033">
    <property type="component" value="Unassembled WGS sequence"/>
</dbReference>
<dbReference type="FunFam" id="1.20.1070.10:FF:000040">
    <property type="entry name" value="Coagulation factor 2 (thrombin) receptor"/>
    <property type="match status" value="1"/>
</dbReference>
<evidence type="ECO:0000256" key="7">
    <source>
        <dbReference type="ARBA" id="ARBA00023170"/>
    </source>
</evidence>
<gene>
    <name evidence="13" type="ORF">chiPu_0009905</name>
</gene>
<keyword evidence="6 11" id="KW-0472">Membrane</keyword>
<feature type="transmembrane region" description="Helical" evidence="11">
    <location>
        <begin position="136"/>
        <end position="156"/>
    </location>
</feature>
<sequence>MNSTIEDSTIQMLNNTVMHYTLPMIYLGIFLISTPLNAIALWLLCCRMWPKTPTMIFSINLAITDLLYSLTLPFQIIYHWNRNNWQAGEPLCRLVTVLFYGNSHCSILTVMWISVERYLGVVHPLHTSHLRTVKTAILLCLLSWLFVLIVHLPLMYNELTYDVPDLKIITCFDIIPRDMFPAVYYFYLYYSAQIFLFFLVPFVVMTLCYSRIIRTLLKAPVAQIRESRKQIVYLTIVVMLAFAICYLPTQIIMIVHFVRSHLKRPIYILYKFSLTLNSLNGCFDPLLYYFASKEFRRKVQKILPCIPVDDSDRTSSNIALPLAAQGSQ</sequence>
<feature type="transmembrane region" description="Helical" evidence="11">
    <location>
        <begin position="231"/>
        <end position="255"/>
    </location>
</feature>
<feature type="domain" description="G-protein coupled receptors family 1 profile" evidence="12">
    <location>
        <begin position="36"/>
        <end position="288"/>
    </location>
</feature>
<organism evidence="13 14">
    <name type="scientific">Chiloscyllium punctatum</name>
    <name type="common">Brownbanded bambooshark</name>
    <name type="synonym">Hemiscyllium punctatum</name>
    <dbReference type="NCBI Taxonomy" id="137246"/>
    <lineage>
        <taxon>Eukaryota</taxon>
        <taxon>Metazoa</taxon>
        <taxon>Chordata</taxon>
        <taxon>Craniata</taxon>
        <taxon>Vertebrata</taxon>
        <taxon>Chondrichthyes</taxon>
        <taxon>Elasmobranchii</taxon>
        <taxon>Galeomorphii</taxon>
        <taxon>Galeoidea</taxon>
        <taxon>Orectolobiformes</taxon>
        <taxon>Hemiscylliidae</taxon>
        <taxon>Chiloscyllium</taxon>
    </lineage>
</organism>
<evidence type="ECO:0000256" key="3">
    <source>
        <dbReference type="ARBA" id="ARBA00022692"/>
    </source>
</evidence>
<dbReference type="OMA" id="VLPKEMF"/>
<dbReference type="GO" id="GO:0004930">
    <property type="term" value="F:G protein-coupled receptor activity"/>
    <property type="evidence" value="ECO:0007669"/>
    <property type="project" value="UniProtKB-KW"/>
</dbReference>
<keyword evidence="3 10" id="KW-0812">Transmembrane</keyword>
<dbReference type="InterPro" id="IPR017452">
    <property type="entry name" value="GPCR_Rhodpsn_7TM"/>
</dbReference>
<evidence type="ECO:0000256" key="11">
    <source>
        <dbReference type="SAM" id="Phobius"/>
    </source>
</evidence>
<feature type="transmembrane region" description="Helical" evidence="11">
    <location>
        <begin position="267"/>
        <end position="291"/>
    </location>
</feature>
<dbReference type="GO" id="GO:0035025">
    <property type="term" value="P:positive regulation of Rho protein signal transduction"/>
    <property type="evidence" value="ECO:0007669"/>
    <property type="project" value="TreeGrafter"/>
</dbReference>